<evidence type="ECO:0000256" key="4">
    <source>
        <dbReference type="SAM" id="MobiDB-lite"/>
    </source>
</evidence>
<dbReference type="CDD" id="cd12148">
    <property type="entry name" value="fungal_TF_MHR"/>
    <property type="match status" value="1"/>
</dbReference>
<reference evidence="6 7" key="1">
    <citation type="submission" date="2016-07" db="EMBL/GenBank/DDBJ databases">
        <title>Multiple horizontal gene transfer events from other fungi enriched the ability of initially mycotrophic Trichoderma (Ascomycota) to feed on dead plant biomass.</title>
        <authorList>
            <consortium name="DOE Joint Genome Institute"/>
            <person name="Aerts A."/>
            <person name="Atanasova L."/>
            <person name="Chenthamara K."/>
            <person name="Zhang J."/>
            <person name="Grujic M."/>
            <person name="Henrissat B."/>
            <person name="Kuo A."/>
            <person name="Salamov A."/>
            <person name="Lipzen A."/>
            <person name="Labutti K."/>
            <person name="Barry K."/>
            <person name="Miao Y."/>
            <person name="Rahimi M.J."/>
            <person name="Shen Q."/>
            <person name="Grigoriev I.V."/>
            <person name="Kubicek C.P."/>
            <person name="Druzhinina I.S."/>
        </authorList>
    </citation>
    <scope>NUCLEOTIDE SEQUENCE [LARGE SCALE GENOMIC DNA]</scope>
    <source>
        <strain evidence="6 7">ATCC 18648</strain>
    </source>
</reference>
<dbReference type="Proteomes" id="UP000240760">
    <property type="component" value="Unassembled WGS sequence"/>
</dbReference>
<dbReference type="EMBL" id="KZ679144">
    <property type="protein sequence ID" value="PTB72012.1"/>
    <property type="molecule type" value="Genomic_DNA"/>
</dbReference>
<keyword evidence="7" id="KW-1185">Reference proteome</keyword>
<dbReference type="PROSITE" id="PS50048">
    <property type="entry name" value="ZN2_CY6_FUNGAL_2"/>
    <property type="match status" value="1"/>
</dbReference>
<dbReference type="CDD" id="cd00067">
    <property type="entry name" value="GAL4"/>
    <property type="match status" value="1"/>
</dbReference>
<dbReference type="Pfam" id="PF04082">
    <property type="entry name" value="Fungal_trans"/>
    <property type="match status" value="1"/>
</dbReference>
<dbReference type="PANTHER" id="PTHR31001:SF90">
    <property type="entry name" value="CENTROMERE DNA-BINDING PROTEIN COMPLEX CBF3 SUBUNIT B"/>
    <property type="match status" value="1"/>
</dbReference>
<dbReference type="PANTHER" id="PTHR31001">
    <property type="entry name" value="UNCHARACTERIZED TRANSCRIPTIONAL REGULATORY PROTEIN"/>
    <property type="match status" value="1"/>
</dbReference>
<dbReference type="GO" id="GO:0005634">
    <property type="term" value="C:nucleus"/>
    <property type="evidence" value="ECO:0007669"/>
    <property type="project" value="UniProtKB-SubCell"/>
</dbReference>
<evidence type="ECO:0000256" key="2">
    <source>
        <dbReference type="ARBA" id="ARBA00022723"/>
    </source>
</evidence>
<feature type="region of interest" description="Disordered" evidence="4">
    <location>
        <begin position="113"/>
        <end position="143"/>
    </location>
</feature>
<keyword evidence="2" id="KW-0479">Metal-binding</keyword>
<dbReference type="InterPro" id="IPR036864">
    <property type="entry name" value="Zn2-C6_fun-type_DNA-bd_sf"/>
</dbReference>
<feature type="domain" description="Zn(2)-C6 fungal-type" evidence="5">
    <location>
        <begin position="11"/>
        <end position="40"/>
    </location>
</feature>
<dbReference type="OrthoDB" id="3014581at2759"/>
<dbReference type="InterPro" id="IPR050613">
    <property type="entry name" value="Sec_Metabolite_Reg"/>
</dbReference>
<gene>
    <name evidence="6" type="ORF">M440DRAFT_1406064</name>
</gene>
<evidence type="ECO:0000256" key="3">
    <source>
        <dbReference type="ARBA" id="ARBA00023242"/>
    </source>
</evidence>
<dbReference type="AlphaFoldDB" id="A0A2T4BRR7"/>
<feature type="compositionally biased region" description="Gly residues" evidence="4">
    <location>
        <begin position="699"/>
        <end position="711"/>
    </location>
</feature>
<dbReference type="Pfam" id="PF00172">
    <property type="entry name" value="Zn_clus"/>
    <property type="match status" value="1"/>
</dbReference>
<dbReference type="SMART" id="SM00066">
    <property type="entry name" value="GAL4"/>
    <property type="match status" value="1"/>
</dbReference>
<evidence type="ECO:0000313" key="6">
    <source>
        <dbReference type="EMBL" id="PTB72012.1"/>
    </source>
</evidence>
<dbReference type="GO" id="GO:0000981">
    <property type="term" value="F:DNA-binding transcription factor activity, RNA polymerase II-specific"/>
    <property type="evidence" value="ECO:0007669"/>
    <property type="project" value="InterPro"/>
</dbReference>
<dbReference type="Gene3D" id="4.10.240.10">
    <property type="entry name" value="Zn(2)-C6 fungal-type DNA-binding domain"/>
    <property type="match status" value="1"/>
</dbReference>
<evidence type="ECO:0000259" key="5">
    <source>
        <dbReference type="PROSITE" id="PS50048"/>
    </source>
</evidence>
<dbReference type="InterPro" id="IPR001138">
    <property type="entry name" value="Zn2Cys6_DnaBD"/>
</dbReference>
<keyword evidence="3" id="KW-0539">Nucleus</keyword>
<evidence type="ECO:0000313" key="7">
    <source>
        <dbReference type="Proteomes" id="UP000240760"/>
    </source>
</evidence>
<dbReference type="GO" id="GO:0008270">
    <property type="term" value="F:zinc ion binding"/>
    <property type="evidence" value="ECO:0007669"/>
    <property type="project" value="InterPro"/>
</dbReference>
<protein>
    <recommendedName>
        <fullName evidence="5">Zn(2)-C6 fungal-type domain-containing protein</fullName>
    </recommendedName>
</protein>
<dbReference type="InterPro" id="IPR007219">
    <property type="entry name" value="XnlR_reg_dom"/>
</dbReference>
<dbReference type="GO" id="GO:0003677">
    <property type="term" value="F:DNA binding"/>
    <property type="evidence" value="ECO:0007669"/>
    <property type="project" value="InterPro"/>
</dbReference>
<evidence type="ECO:0000256" key="1">
    <source>
        <dbReference type="ARBA" id="ARBA00004123"/>
    </source>
</evidence>
<sequence>MGRQPRQRPISCHLCRVRKLRCSRQFPCSNCTSRGVVCQHEGIAVSAAAVGEQQQQQQQLKSPAVKDTSTLELLARLERLEKIVAAQGAGREGKDADISSSNSSFNFNSNLSSNTISNSNSRKGADAPAEQSRPAASRPVPPRLQRLTADALELERSCSDQKLTDSLISDPIIFRTCPIRLAPTQPSYAFQNGLPTSMAGPMDAIKCIWLPRRDEMRIILQKYIADISLFYHIIHVPTVQSLVEDIYAGLEANVRVDVGGILLLLSICASTTYAWSPPDDVRCLFADHVEANAQSTFWIKEALDVIDHAQRTAHASLECIQGLIILFFVFCNHESVSFRARSVFMSAIAMATELSLHRLDDPQGSPMGTLLRMSEAKKEIARRVWWFMVATDWTLAQFNCPQEGFYLIHQNQMAVNKPRNANDEDIVEGVEIIDRPVTEATCISYFVQRIRLAEVCRALLDRAPLGTPTSESSVYKGILEADAKLNQFMREAPDFLSLECSHLDNLPITDPRRSPFITAQRYMLNLLLHRQLCKIHLPYLAQGTVDPAYAYSRDVCLRSARVVFELDHQLQGECLPFFNSRLRLAMVLRSLFLASIALVLNACLTGDAEDAGEGEDEIAGAWKILHEAQGQFPPAAKLLELSIQILRKYKIKHRALDLLQQQVAGMSPYGETFPMTPDSTNHDMRMGTMHPQNISGTGTNTGTGTGTGAGTGTSTSTSAEPDNVLLEQQWQMLEGKMDLNTIDWDKLFWGIDAPFI</sequence>
<dbReference type="SUPFAM" id="SSF57701">
    <property type="entry name" value="Zn2/Cys6 DNA-binding domain"/>
    <property type="match status" value="1"/>
</dbReference>
<dbReference type="STRING" id="983965.A0A2T4BRR7"/>
<comment type="subcellular location">
    <subcellularLocation>
        <location evidence="1">Nucleus</location>
    </subcellularLocation>
</comment>
<dbReference type="GO" id="GO:0006351">
    <property type="term" value="P:DNA-templated transcription"/>
    <property type="evidence" value="ECO:0007669"/>
    <property type="project" value="InterPro"/>
</dbReference>
<organism evidence="6 7">
    <name type="scientific">Trichoderma longibrachiatum ATCC 18648</name>
    <dbReference type="NCBI Taxonomy" id="983965"/>
    <lineage>
        <taxon>Eukaryota</taxon>
        <taxon>Fungi</taxon>
        <taxon>Dikarya</taxon>
        <taxon>Ascomycota</taxon>
        <taxon>Pezizomycotina</taxon>
        <taxon>Sordariomycetes</taxon>
        <taxon>Hypocreomycetidae</taxon>
        <taxon>Hypocreales</taxon>
        <taxon>Hypocreaceae</taxon>
        <taxon>Trichoderma</taxon>
    </lineage>
</organism>
<proteinExistence type="predicted"/>
<feature type="region of interest" description="Disordered" evidence="4">
    <location>
        <begin position="695"/>
        <end position="719"/>
    </location>
</feature>
<accession>A0A2T4BRR7</accession>
<dbReference type="PROSITE" id="PS00463">
    <property type="entry name" value="ZN2_CY6_FUNGAL_1"/>
    <property type="match status" value="1"/>
</dbReference>
<name>A0A2T4BRR7_TRILO</name>